<evidence type="ECO:0000313" key="2">
    <source>
        <dbReference type="Proteomes" id="UP000029392"/>
    </source>
</evidence>
<dbReference type="PATRIC" id="fig|1384054.3.peg.1264"/>
<dbReference type="eggNOG" id="COG1544">
    <property type="taxonomic scope" value="Bacteria"/>
</dbReference>
<dbReference type="Proteomes" id="UP000029392">
    <property type="component" value="Unassembled WGS sequence"/>
</dbReference>
<keyword evidence="2" id="KW-1185">Reference proteome</keyword>
<comment type="caution">
    <text evidence="1">The sequence shown here is derived from an EMBL/GenBank/DDBJ whole genome shotgun (WGS) entry which is preliminary data.</text>
</comment>
<accession>A0A091B7A8</accession>
<reference evidence="1 2" key="1">
    <citation type="submission" date="2013-09" db="EMBL/GenBank/DDBJ databases">
        <title>Genome sequencing of Arenimonas malthae.</title>
        <authorList>
            <person name="Chen F."/>
            <person name="Wang G."/>
        </authorList>
    </citation>
    <scope>NUCLEOTIDE SEQUENCE [LARGE SCALE GENOMIC DNA]</scope>
    <source>
        <strain evidence="1 2">CC-JY-1</strain>
    </source>
</reference>
<dbReference type="InterPro" id="IPR036567">
    <property type="entry name" value="RHF-like"/>
</dbReference>
<dbReference type="Gene3D" id="3.30.160.100">
    <property type="entry name" value="Ribosome hibernation promotion factor-like"/>
    <property type="match status" value="1"/>
</dbReference>
<proteinExistence type="predicted"/>
<dbReference type="OrthoDB" id="121633at2"/>
<name>A0A091B7A8_9GAMM</name>
<dbReference type="InterPro" id="IPR003489">
    <property type="entry name" value="RHF/RaiA"/>
</dbReference>
<gene>
    <name evidence="1" type="ORF">N790_01435</name>
</gene>
<sequence length="108" mass="12142">MRMGILAKGIEMTDAIRTYAQKRLRTALGRYPQAVDSAHVRLNDINGPRGGVDKQCLVEVRGPAFSPIIVREEDADLYVAIDRAADRVDRAIARRLARSRDVDRGMHR</sequence>
<dbReference type="AlphaFoldDB" id="A0A091B7A8"/>
<dbReference type="Pfam" id="PF02482">
    <property type="entry name" value="Ribosomal_S30AE"/>
    <property type="match status" value="1"/>
</dbReference>
<organism evidence="1 2">
    <name type="scientific">Arenimonas malthae CC-JY-1</name>
    <dbReference type="NCBI Taxonomy" id="1384054"/>
    <lineage>
        <taxon>Bacteria</taxon>
        <taxon>Pseudomonadati</taxon>
        <taxon>Pseudomonadota</taxon>
        <taxon>Gammaproteobacteria</taxon>
        <taxon>Lysobacterales</taxon>
        <taxon>Lysobacteraceae</taxon>
        <taxon>Arenimonas</taxon>
    </lineage>
</organism>
<dbReference type="STRING" id="1384054.N790_01435"/>
<dbReference type="EMBL" id="AVCH01000150">
    <property type="protein sequence ID" value="KFN48508.1"/>
    <property type="molecule type" value="Genomic_DNA"/>
</dbReference>
<evidence type="ECO:0000313" key="1">
    <source>
        <dbReference type="EMBL" id="KFN48508.1"/>
    </source>
</evidence>
<protein>
    <submittedName>
        <fullName evidence="1">Uncharacterized protein</fullName>
    </submittedName>
</protein>
<dbReference type="SUPFAM" id="SSF69754">
    <property type="entry name" value="Ribosome binding protein Y (YfiA homologue)"/>
    <property type="match status" value="1"/>
</dbReference>